<evidence type="ECO:0000256" key="1">
    <source>
        <dbReference type="ARBA" id="ARBA00005560"/>
    </source>
</evidence>
<dbReference type="GO" id="GO:0006352">
    <property type="term" value="P:DNA-templated transcription initiation"/>
    <property type="evidence" value="ECO:0007669"/>
    <property type="project" value="InterPro"/>
</dbReference>
<keyword evidence="2" id="KW-0238">DNA-binding</keyword>
<reference evidence="4" key="1">
    <citation type="journal article" date="2020" name="Nature">
        <title>Giant virus diversity and host interactions through global metagenomics.</title>
        <authorList>
            <person name="Schulz F."/>
            <person name="Roux S."/>
            <person name="Paez-Espino D."/>
            <person name="Jungbluth S."/>
            <person name="Walsh D.A."/>
            <person name="Denef V.J."/>
            <person name="McMahon K.D."/>
            <person name="Konstantinidis K.T."/>
            <person name="Eloe-Fadrosh E.A."/>
            <person name="Kyrpides N.C."/>
            <person name="Woyke T."/>
        </authorList>
    </citation>
    <scope>NUCLEOTIDE SEQUENCE</scope>
    <source>
        <strain evidence="4">GVMAG-S-1101165-84</strain>
    </source>
</reference>
<dbReference type="Gene3D" id="3.30.310.10">
    <property type="entry name" value="TATA-Binding Protein"/>
    <property type="match status" value="2"/>
</dbReference>
<accession>A0A6C0K4P8</accession>
<organism evidence="4">
    <name type="scientific">viral metagenome</name>
    <dbReference type="NCBI Taxonomy" id="1070528"/>
    <lineage>
        <taxon>unclassified sequences</taxon>
        <taxon>metagenomes</taxon>
        <taxon>organismal metagenomes</taxon>
    </lineage>
</organism>
<dbReference type="EMBL" id="MN740778">
    <property type="protein sequence ID" value="QHU11044.1"/>
    <property type="molecule type" value="Genomic_DNA"/>
</dbReference>
<comment type="similarity">
    <text evidence="1">Belongs to the TBP family.</text>
</comment>
<name>A0A6C0K4P8_9ZZZZ</name>
<protein>
    <submittedName>
        <fullName evidence="4">Uncharacterized protein</fullName>
    </submittedName>
</protein>
<dbReference type="Pfam" id="PF00352">
    <property type="entry name" value="TBP"/>
    <property type="match status" value="1"/>
</dbReference>
<proteinExistence type="inferred from homology"/>
<keyword evidence="3" id="KW-0804">Transcription</keyword>
<evidence type="ECO:0000256" key="2">
    <source>
        <dbReference type="ARBA" id="ARBA00023125"/>
    </source>
</evidence>
<evidence type="ECO:0000256" key="3">
    <source>
        <dbReference type="ARBA" id="ARBA00023163"/>
    </source>
</evidence>
<dbReference type="GO" id="GO:0003677">
    <property type="term" value="F:DNA binding"/>
    <property type="evidence" value="ECO:0007669"/>
    <property type="project" value="UniProtKB-KW"/>
</dbReference>
<evidence type="ECO:0000313" key="4">
    <source>
        <dbReference type="EMBL" id="QHU11044.1"/>
    </source>
</evidence>
<dbReference type="InterPro" id="IPR012295">
    <property type="entry name" value="TBP_dom_sf"/>
</dbReference>
<dbReference type="AlphaFoldDB" id="A0A6C0K4P8"/>
<sequence>MTAVQNQVIQLSSDFTITPLRISTMTVTANWGMPIQRDSLFRQLRTQLIPIGYPGEGILKLEHNTEVFGACYKDLFTNRKATPKSFFNQSTIVLRRPTPTGWKELNMKIFGNGGIQMTGVTSQAFAVEGVEWLLAQIKRLPESPFTDTTKEAAVTKVSVSLINTDYSLSHDIQQDNLHRILMEEYNLFSMLEKTIYQGVNTKFFYNTNNKGTGICSCKGFCKGQGTGDGEGECKRITMSIFRTGKIIITGARTMDQIQAAYVFLNGVFRAHATEVLIKRV</sequence>
<dbReference type="InterPro" id="IPR000814">
    <property type="entry name" value="TBP"/>
</dbReference>
<dbReference type="SUPFAM" id="SSF55945">
    <property type="entry name" value="TATA-box binding protein-like"/>
    <property type="match status" value="1"/>
</dbReference>